<reference evidence="2" key="1">
    <citation type="submission" date="2015-04" db="EMBL/GenBank/DDBJ databases">
        <title>The genome sequence of the plant pathogenic Rhizarian Plasmodiophora brassicae reveals insights in its biotrophic life cycle and the origin of chitin synthesis.</title>
        <authorList>
            <person name="Schwelm A."/>
            <person name="Fogelqvist J."/>
            <person name="Knaust A."/>
            <person name="Julke S."/>
            <person name="Lilja T."/>
            <person name="Dhandapani V."/>
            <person name="Bonilla-Rosso G."/>
            <person name="Karlsson M."/>
            <person name="Shevchenko A."/>
            <person name="Choi S.R."/>
            <person name="Kim H.G."/>
            <person name="Park J.Y."/>
            <person name="Lim Y.P."/>
            <person name="Ludwig-Muller J."/>
            <person name="Dixelius C."/>
        </authorList>
    </citation>
    <scope>NUCLEOTIDE SEQUENCE</scope>
    <source>
        <tissue evidence="2">Potato root galls</tissue>
    </source>
</reference>
<feature type="domain" description="Rab3-GAP regulatory subunit N-terminal" evidence="1">
    <location>
        <begin position="170"/>
        <end position="384"/>
    </location>
</feature>
<accession>A0A0H5QUM7</accession>
<evidence type="ECO:0000259" key="1">
    <source>
        <dbReference type="Pfam" id="PF14655"/>
    </source>
</evidence>
<dbReference type="InterPro" id="IPR026059">
    <property type="entry name" value="Rab3GAP2"/>
</dbReference>
<organism evidence="2">
    <name type="scientific">Spongospora subterranea</name>
    <dbReference type="NCBI Taxonomy" id="70186"/>
    <lineage>
        <taxon>Eukaryota</taxon>
        <taxon>Sar</taxon>
        <taxon>Rhizaria</taxon>
        <taxon>Endomyxa</taxon>
        <taxon>Phytomyxea</taxon>
        <taxon>Plasmodiophorida</taxon>
        <taxon>Plasmodiophoridae</taxon>
        <taxon>Spongospora</taxon>
    </lineage>
</organism>
<dbReference type="EMBL" id="HACM01005000">
    <property type="protein sequence ID" value="CRZ05442.1"/>
    <property type="molecule type" value="Transcribed_RNA"/>
</dbReference>
<dbReference type="PANTHER" id="PTHR12472">
    <property type="entry name" value="RAB3-GAP REGULATORY DOMAIN"/>
    <property type="match status" value="1"/>
</dbReference>
<proteinExistence type="predicted"/>
<protein>
    <recommendedName>
        <fullName evidence="1">Rab3-GAP regulatory subunit N-terminal domain-containing protein</fullName>
    </recommendedName>
</protein>
<dbReference type="InterPro" id="IPR032839">
    <property type="entry name" value="RAB3GAP_N"/>
</dbReference>
<feature type="domain" description="Rab3-GAP regulatory subunit N-terminal" evidence="1">
    <location>
        <begin position="71"/>
        <end position="155"/>
    </location>
</feature>
<evidence type="ECO:0000313" key="2">
    <source>
        <dbReference type="EMBL" id="CRZ05442.1"/>
    </source>
</evidence>
<dbReference type="PANTHER" id="PTHR12472:SF0">
    <property type="entry name" value="RAB3 GTPASE-ACTIVATING PROTEIN NON-CATALYTIC SUBUNIT"/>
    <property type="match status" value="1"/>
</dbReference>
<name>A0A0H5QUM7_9EUKA</name>
<dbReference type="Pfam" id="PF14655">
    <property type="entry name" value="RAB3GAP2_N"/>
    <property type="match status" value="2"/>
</dbReference>
<sequence>LIASRDTMSVKGRLVLDSIYSTPDQTTQGTVLWSLSLSGRVLIRATGSVLTVALSGHEPILWPSISEIVPDCEPSVIITAVIAVDTRESFRVIVGFNHGLVVCLTSEHKLLFSYILHECPVLSLKTFKSGVCFHHDGDDEDLMVRYNNVLVLVDRGSFKADGDANLFQANKFRIQSQNMICDFAVISDEPMIRQHFLGSKHQFAAINIITVGGPPSNMVAYSRLSRDPPPAEIVSQAVVEVKKFASGFLAFGRKILIDESDVEEVAGDLSTNKVALDLTPHAVRPVISIGDAPNRIIESIVIDQFGGLFAACADNLGRVMLLDLNQMLFVRIWKGYRDARAAFTSVETNGRRTLLLLLYIPTRGLLELWHLRGGRVAALNIGRRHTLQQHQESAVIHTRQGILHRVLFDHNFEQLWSKLHNCASEHDSDAAFAAASAILRADASVNPLSLVNSVTKTSASIAACQSLLIRLSEQYPILSAASSILNAYIDFDTHVRDHSMVPFADFFAVVSDPSYIGPVSSEIGRFMFEPLLREQASINDSIWTFIHSLNLSPEALAGFFFELVLELYNLSIKFEHFIVLVTV</sequence>
<feature type="non-terminal residue" evidence="2">
    <location>
        <position position="1"/>
    </location>
</feature>
<dbReference type="AlphaFoldDB" id="A0A0H5QUM7"/>